<dbReference type="EMBL" id="JBHRSV010000001">
    <property type="protein sequence ID" value="MFC2924649.1"/>
    <property type="molecule type" value="Genomic_DNA"/>
</dbReference>
<dbReference type="RefSeq" id="WP_343163639.1">
    <property type="nucleotide sequence ID" value="NZ_JBHRSV010000001.1"/>
</dbReference>
<evidence type="ECO:0000259" key="1">
    <source>
        <dbReference type="Pfam" id="PF01593"/>
    </source>
</evidence>
<evidence type="ECO:0000313" key="3">
    <source>
        <dbReference type="Proteomes" id="UP001595379"/>
    </source>
</evidence>
<evidence type="ECO:0000313" key="2">
    <source>
        <dbReference type="EMBL" id="MFC2924649.1"/>
    </source>
</evidence>
<feature type="domain" description="Amine oxidase" evidence="1">
    <location>
        <begin position="23"/>
        <end position="309"/>
    </location>
</feature>
<dbReference type="InterPro" id="IPR050464">
    <property type="entry name" value="Zeta_carotene_desat/Oxidored"/>
</dbReference>
<dbReference type="InterPro" id="IPR036188">
    <property type="entry name" value="FAD/NAD-bd_sf"/>
</dbReference>
<organism evidence="2 3">
    <name type="scientific">Hyphobacterium vulgare</name>
    <dbReference type="NCBI Taxonomy" id="1736751"/>
    <lineage>
        <taxon>Bacteria</taxon>
        <taxon>Pseudomonadati</taxon>
        <taxon>Pseudomonadota</taxon>
        <taxon>Alphaproteobacteria</taxon>
        <taxon>Maricaulales</taxon>
        <taxon>Maricaulaceae</taxon>
        <taxon>Hyphobacterium</taxon>
    </lineage>
</organism>
<dbReference type="SUPFAM" id="SSF51905">
    <property type="entry name" value="FAD/NAD(P)-binding domain"/>
    <property type="match status" value="1"/>
</dbReference>
<dbReference type="Gene3D" id="3.30.70.1990">
    <property type="match status" value="1"/>
</dbReference>
<name>A0ABV6ZTD6_9PROT</name>
<reference evidence="3" key="1">
    <citation type="journal article" date="2019" name="Int. J. Syst. Evol. Microbiol.">
        <title>The Global Catalogue of Microorganisms (GCM) 10K type strain sequencing project: providing services to taxonomists for standard genome sequencing and annotation.</title>
        <authorList>
            <consortium name="The Broad Institute Genomics Platform"/>
            <consortium name="The Broad Institute Genome Sequencing Center for Infectious Disease"/>
            <person name="Wu L."/>
            <person name="Ma J."/>
        </authorList>
    </citation>
    <scope>NUCLEOTIDE SEQUENCE [LARGE SCALE GENOMIC DNA]</scope>
    <source>
        <strain evidence="3">KCTC 52487</strain>
    </source>
</reference>
<accession>A0ABV6ZTD6</accession>
<dbReference type="Pfam" id="PF01593">
    <property type="entry name" value="Amino_oxidase"/>
    <property type="match status" value="1"/>
</dbReference>
<keyword evidence="3" id="KW-1185">Reference proteome</keyword>
<dbReference type="Proteomes" id="UP001595379">
    <property type="component" value="Unassembled WGS sequence"/>
</dbReference>
<dbReference type="Gene3D" id="3.50.50.60">
    <property type="entry name" value="FAD/NAD(P)-binding domain"/>
    <property type="match status" value="1"/>
</dbReference>
<gene>
    <name evidence="2" type="ORF">ACFOOR_00855</name>
</gene>
<dbReference type="PANTHER" id="PTHR42923:SF17">
    <property type="entry name" value="AMINE OXIDASE DOMAIN-CONTAINING PROTEIN"/>
    <property type="match status" value="1"/>
</dbReference>
<sequence>MTELVNLASPDDRKRIAVIGSGIAGLGAAWALRDSHDVTLYEKRARLGGHSATVDIDYDGTPIAVDTGFIVFNPLNYPNLCGLFEHLGIASTEADMSFGFALKGEFEWCSNGLGGVFAQKRNLVKPTYLAMLRDILRFNELAPAALASGQLDGLSIGDFLDRHRFGARFRINYLLPMGAAIWSSTEDGMLDYPADALVRFFKNHRLMNMNRPQWRTVTGGSRTYVEAIGRDLGDRIRLSSPVREVRRASGKVIVVTEDGTSAVYDEVILACHSDQALAMLADADHEERDLLSAIPYAPNRVALHRDPSFMPDRRSAHAAWNYIRREPDAPACVTYDMNRLQGIPAQTPVYVTLNPDRLPDPALTFGVYEYDHPQFNRTGLAAQRTFNRIQGRRQVWFAGAWLGYGFHEDGLRAGLRVALKLGGLIPWQFAEGDVDGGPWPETASGPAAAPAWVAAE</sequence>
<dbReference type="Gene3D" id="1.10.405.20">
    <property type="match status" value="1"/>
</dbReference>
<dbReference type="PANTHER" id="PTHR42923">
    <property type="entry name" value="PROTOPORPHYRINOGEN OXIDASE"/>
    <property type="match status" value="1"/>
</dbReference>
<dbReference type="InterPro" id="IPR002937">
    <property type="entry name" value="Amino_oxidase"/>
</dbReference>
<comment type="caution">
    <text evidence="2">The sequence shown here is derived from an EMBL/GenBank/DDBJ whole genome shotgun (WGS) entry which is preliminary data.</text>
</comment>
<protein>
    <submittedName>
        <fullName evidence="2">NAD(P)/FAD-dependent oxidoreductase</fullName>
    </submittedName>
</protein>
<proteinExistence type="predicted"/>